<keyword evidence="1 4" id="KW-0808">Transferase</keyword>
<sequence length="277" mass="31850">MIQVSGRPFPLPASWDLNETEKMIFQSLQDAPGLYSYPSGRGLYFEIKFRKNIIDSAREMKASEAIFSSFLRSRCNDQYWEKTNAGGFLLKANVNPADAILDIYQNGALYAFECATACVIVLYHATIKSMGKTFFNTYFQNLYLYSWHTDDDLKIHTFYGDHFLPGDIIYFNNPDFSPTTPWFRGVNAVVLGNDQFFGHGFVIKNADEMIETLNRKRKPDSDKSAYLTNLVTRPVFSQLGNSSTLQSGRYTQPVIHHNKNSLCRAHYLIYLRQYLNQ</sequence>
<keyword evidence="5" id="KW-1185">Reference proteome</keyword>
<gene>
    <name evidence="4" type="ORF">HM131_05030</name>
</gene>
<dbReference type="EMBL" id="CP020772">
    <property type="protein sequence ID" value="ARI76238.1"/>
    <property type="molecule type" value="Genomic_DNA"/>
</dbReference>
<evidence type="ECO:0000313" key="5">
    <source>
        <dbReference type="Proteomes" id="UP000192527"/>
    </source>
</evidence>
<evidence type="ECO:0000256" key="3">
    <source>
        <dbReference type="ARBA" id="ARBA00023315"/>
    </source>
</evidence>
<dbReference type="STRING" id="402384.HM131_05030"/>
<reference evidence="4 5" key="1">
    <citation type="submission" date="2017-04" db="EMBL/GenBank/DDBJ databases">
        <title>The whole genome sequencing and assembly of Halobacillus mangrovi strain.</title>
        <authorList>
            <person name="Lee S.-J."/>
            <person name="Park M.-K."/>
            <person name="Kim J.-Y."/>
            <person name="Lee Y.-J."/>
            <person name="Yi H."/>
            <person name="Bahn Y.-S."/>
            <person name="Kim J.F."/>
            <person name="Lee D.-W."/>
        </authorList>
    </citation>
    <scope>NUCLEOTIDE SEQUENCE [LARGE SCALE GENOMIC DNA]</scope>
    <source>
        <strain evidence="4 5">KTB 131</strain>
    </source>
</reference>
<dbReference type="InterPro" id="IPR020916">
    <property type="entry name" value="Gln_gamma-glutamylTfrase_bac"/>
</dbReference>
<keyword evidence="2" id="KW-0749">Sporulation</keyword>
<dbReference type="HAMAP" id="MF_00727">
    <property type="entry name" value="Tgl"/>
    <property type="match status" value="1"/>
</dbReference>
<proteinExistence type="inferred from homology"/>
<name>A0A1W5ZSG3_9BACI</name>
<dbReference type="Pfam" id="PF20085">
    <property type="entry name" value="TGL"/>
    <property type="match status" value="1"/>
</dbReference>
<dbReference type="Proteomes" id="UP000192527">
    <property type="component" value="Chromosome"/>
</dbReference>
<dbReference type="AlphaFoldDB" id="A0A1W5ZSG3"/>
<evidence type="ECO:0000256" key="2">
    <source>
        <dbReference type="ARBA" id="ARBA00022969"/>
    </source>
</evidence>
<dbReference type="KEGG" id="hmn:HM131_05030"/>
<evidence type="ECO:0000313" key="4">
    <source>
        <dbReference type="EMBL" id="ARI76238.1"/>
    </source>
</evidence>
<dbReference type="RefSeq" id="WP_085028573.1">
    <property type="nucleotide sequence ID" value="NZ_CP020772.1"/>
</dbReference>
<accession>A0A1W5ZSG3</accession>
<keyword evidence="3" id="KW-0012">Acyltransferase</keyword>
<protein>
    <submittedName>
        <fullName evidence="4">Protein-glutamine gamma-glutamyltransferase</fullName>
    </submittedName>
</protein>
<evidence type="ECO:0000256" key="1">
    <source>
        <dbReference type="ARBA" id="ARBA00022679"/>
    </source>
</evidence>
<dbReference type="NCBIfam" id="NF002869">
    <property type="entry name" value="PRK03187.1"/>
    <property type="match status" value="1"/>
</dbReference>
<organism evidence="4 5">
    <name type="scientific">Halobacillus mangrovi</name>
    <dbReference type="NCBI Taxonomy" id="402384"/>
    <lineage>
        <taxon>Bacteria</taxon>
        <taxon>Bacillati</taxon>
        <taxon>Bacillota</taxon>
        <taxon>Bacilli</taxon>
        <taxon>Bacillales</taxon>
        <taxon>Bacillaceae</taxon>
        <taxon>Halobacillus</taxon>
    </lineage>
</organism>
<dbReference type="GO" id="GO:0003810">
    <property type="term" value="F:protein-glutamine gamma-glutamyltransferase activity"/>
    <property type="evidence" value="ECO:0007669"/>
    <property type="project" value="InterPro"/>
</dbReference>
<dbReference type="OrthoDB" id="1845399at2"/>
<dbReference type="GO" id="GO:0030435">
    <property type="term" value="P:sporulation resulting in formation of a cellular spore"/>
    <property type="evidence" value="ECO:0007669"/>
    <property type="project" value="UniProtKB-KW"/>
</dbReference>